<keyword evidence="1" id="KW-1133">Transmembrane helix</keyword>
<gene>
    <name evidence="2" type="ORF">LCGC14_2686750</name>
</gene>
<accession>A0A0F9BUG1</accession>
<keyword evidence="1" id="KW-0472">Membrane</keyword>
<feature type="transmembrane region" description="Helical" evidence="1">
    <location>
        <begin position="59"/>
        <end position="82"/>
    </location>
</feature>
<sequence length="174" mass="20247">MSDLDNKHSDLLFGVRRSVRYHSRRLMFFDRWHKVTSGINVVFGSAALMTILARWPHEITAFAALMVTLFSTIDLIVGHATAARRHQDLYRSFIELEKDIISETLDVNQGTVRRLSLEAEEPPIKRILDTICHNDLARSMGYDASEMWRVKWYQRWPAQFFDIGLDSIRRVGSH</sequence>
<organism evidence="2">
    <name type="scientific">marine sediment metagenome</name>
    <dbReference type="NCBI Taxonomy" id="412755"/>
    <lineage>
        <taxon>unclassified sequences</taxon>
        <taxon>metagenomes</taxon>
        <taxon>ecological metagenomes</taxon>
    </lineage>
</organism>
<protein>
    <recommendedName>
        <fullName evidence="3">SMODS and SLOG-associating 2TM effector domain-containing protein</fullName>
    </recommendedName>
</protein>
<name>A0A0F9BUG1_9ZZZZ</name>
<proteinExistence type="predicted"/>
<evidence type="ECO:0000256" key="1">
    <source>
        <dbReference type="SAM" id="Phobius"/>
    </source>
</evidence>
<dbReference type="AlphaFoldDB" id="A0A0F9BUG1"/>
<evidence type="ECO:0000313" key="2">
    <source>
        <dbReference type="EMBL" id="KKK94049.1"/>
    </source>
</evidence>
<keyword evidence="1" id="KW-0812">Transmembrane</keyword>
<evidence type="ECO:0008006" key="3">
    <source>
        <dbReference type="Google" id="ProtNLM"/>
    </source>
</evidence>
<feature type="transmembrane region" description="Helical" evidence="1">
    <location>
        <begin position="35"/>
        <end position="53"/>
    </location>
</feature>
<comment type="caution">
    <text evidence="2">The sequence shown here is derived from an EMBL/GenBank/DDBJ whole genome shotgun (WGS) entry which is preliminary data.</text>
</comment>
<reference evidence="2" key="1">
    <citation type="journal article" date="2015" name="Nature">
        <title>Complex archaea that bridge the gap between prokaryotes and eukaryotes.</title>
        <authorList>
            <person name="Spang A."/>
            <person name="Saw J.H."/>
            <person name="Jorgensen S.L."/>
            <person name="Zaremba-Niedzwiedzka K."/>
            <person name="Martijn J."/>
            <person name="Lind A.E."/>
            <person name="van Eijk R."/>
            <person name="Schleper C."/>
            <person name="Guy L."/>
            <person name="Ettema T.J."/>
        </authorList>
    </citation>
    <scope>NUCLEOTIDE SEQUENCE</scope>
</reference>
<dbReference type="EMBL" id="LAZR01047513">
    <property type="protein sequence ID" value="KKK94049.1"/>
    <property type="molecule type" value="Genomic_DNA"/>
</dbReference>